<keyword evidence="1" id="KW-0732">Signal</keyword>
<dbReference type="STRING" id="137246.A0A401STJ3"/>
<dbReference type="Gene3D" id="2.60.40.10">
    <property type="entry name" value="Immunoglobulins"/>
    <property type="match status" value="1"/>
</dbReference>
<dbReference type="PROSITE" id="PS50835">
    <property type="entry name" value="IG_LIKE"/>
    <property type="match status" value="1"/>
</dbReference>
<dbReference type="EMBL" id="BEZZ01000538">
    <property type="protein sequence ID" value="GCC33715.1"/>
    <property type="molecule type" value="Genomic_DNA"/>
</dbReference>
<evidence type="ECO:0000256" key="2">
    <source>
        <dbReference type="ARBA" id="ARBA00022859"/>
    </source>
</evidence>
<dbReference type="InterPro" id="IPR007110">
    <property type="entry name" value="Ig-like_dom"/>
</dbReference>
<dbReference type="OrthoDB" id="9803478at2759"/>
<dbReference type="GO" id="GO:0007166">
    <property type="term" value="P:cell surface receptor signaling pathway"/>
    <property type="evidence" value="ECO:0007669"/>
    <property type="project" value="TreeGrafter"/>
</dbReference>
<comment type="caution">
    <text evidence="4">The sequence shown here is derived from an EMBL/GenBank/DDBJ whole genome shotgun (WGS) entry which is preliminary data.</text>
</comment>
<dbReference type="InterPro" id="IPR013106">
    <property type="entry name" value="Ig_V-set"/>
</dbReference>
<sequence length="119" mass="12954">MVLGVKSQTIRQTPAAVSQFAEKGVKLQCHVEGASTPNMFWYRQAPGKGLQLMFYSLTTRVVDPEGSVDGFTAKRPSDLEFILETTNLGANQSAVYYCAWSLHSDSERGSSSTKTSKAA</sequence>
<reference evidence="4 5" key="1">
    <citation type="journal article" date="2018" name="Nat. Ecol. Evol.">
        <title>Shark genomes provide insights into elasmobranch evolution and the origin of vertebrates.</title>
        <authorList>
            <person name="Hara Y"/>
            <person name="Yamaguchi K"/>
            <person name="Onimaru K"/>
            <person name="Kadota M"/>
            <person name="Koyanagi M"/>
            <person name="Keeley SD"/>
            <person name="Tatsumi K"/>
            <person name="Tanaka K"/>
            <person name="Motone F"/>
            <person name="Kageyama Y"/>
            <person name="Nozu R"/>
            <person name="Adachi N"/>
            <person name="Nishimura O"/>
            <person name="Nakagawa R"/>
            <person name="Tanegashima C"/>
            <person name="Kiyatake I"/>
            <person name="Matsumoto R"/>
            <person name="Murakumo K"/>
            <person name="Nishida K"/>
            <person name="Terakita A"/>
            <person name="Kuratani S"/>
            <person name="Sato K"/>
            <person name="Hyodo S Kuraku.S."/>
        </authorList>
    </citation>
    <scope>NUCLEOTIDE SEQUENCE [LARGE SCALE GENOMIC DNA]</scope>
</reference>
<dbReference type="InterPro" id="IPR050413">
    <property type="entry name" value="TCR_beta_variable"/>
</dbReference>
<dbReference type="InterPro" id="IPR036179">
    <property type="entry name" value="Ig-like_dom_sf"/>
</dbReference>
<evidence type="ECO:0000313" key="4">
    <source>
        <dbReference type="EMBL" id="GCC33715.1"/>
    </source>
</evidence>
<dbReference type="PANTHER" id="PTHR23268">
    <property type="entry name" value="T-CELL RECEPTOR BETA CHAIN"/>
    <property type="match status" value="1"/>
</dbReference>
<dbReference type="Proteomes" id="UP000287033">
    <property type="component" value="Unassembled WGS sequence"/>
</dbReference>
<dbReference type="PANTHER" id="PTHR23268:SF31">
    <property type="entry name" value="T CELL RECEPTOR BETA VARIABLE 30"/>
    <property type="match status" value="1"/>
</dbReference>
<dbReference type="GO" id="GO:0002376">
    <property type="term" value="P:immune system process"/>
    <property type="evidence" value="ECO:0007669"/>
    <property type="project" value="UniProtKB-KW"/>
</dbReference>
<dbReference type="InterPro" id="IPR013783">
    <property type="entry name" value="Ig-like_fold"/>
</dbReference>
<dbReference type="AlphaFoldDB" id="A0A401STJ3"/>
<name>A0A401STJ3_CHIPU</name>
<proteinExistence type="predicted"/>
<gene>
    <name evidence="4" type="ORF">chiPu_0012185</name>
</gene>
<accession>A0A401STJ3</accession>
<evidence type="ECO:0000256" key="1">
    <source>
        <dbReference type="ARBA" id="ARBA00022729"/>
    </source>
</evidence>
<keyword evidence="5" id="KW-1185">Reference proteome</keyword>
<dbReference type="SUPFAM" id="SSF48726">
    <property type="entry name" value="Immunoglobulin"/>
    <property type="match status" value="1"/>
</dbReference>
<feature type="domain" description="Ig-like" evidence="3">
    <location>
        <begin position="14"/>
        <end position="116"/>
    </location>
</feature>
<organism evidence="4 5">
    <name type="scientific">Chiloscyllium punctatum</name>
    <name type="common">Brownbanded bambooshark</name>
    <name type="synonym">Hemiscyllium punctatum</name>
    <dbReference type="NCBI Taxonomy" id="137246"/>
    <lineage>
        <taxon>Eukaryota</taxon>
        <taxon>Metazoa</taxon>
        <taxon>Chordata</taxon>
        <taxon>Craniata</taxon>
        <taxon>Vertebrata</taxon>
        <taxon>Chondrichthyes</taxon>
        <taxon>Elasmobranchii</taxon>
        <taxon>Galeomorphii</taxon>
        <taxon>Galeoidea</taxon>
        <taxon>Orectolobiformes</taxon>
        <taxon>Hemiscylliidae</taxon>
        <taxon>Chiloscyllium</taxon>
    </lineage>
</organism>
<evidence type="ECO:0000259" key="3">
    <source>
        <dbReference type="PROSITE" id="PS50835"/>
    </source>
</evidence>
<keyword evidence="2" id="KW-0391">Immunity</keyword>
<protein>
    <recommendedName>
        <fullName evidence="3">Ig-like domain-containing protein</fullName>
    </recommendedName>
</protein>
<dbReference type="SMART" id="SM00406">
    <property type="entry name" value="IGv"/>
    <property type="match status" value="1"/>
</dbReference>
<dbReference type="Pfam" id="PF07686">
    <property type="entry name" value="V-set"/>
    <property type="match status" value="1"/>
</dbReference>
<evidence type="ECO:0000313" key="5">
    <source>
        <dbReference type="Proteomes" id="UP000287033"/>
    </source>
</evidence>
<dbReference type="GO" id="GO:0005886">
    <property type="term" value="C:plasma membrane"/>
    <property type="evidence" value="ECO:0007669"/>
    <property type="project" value="TreeGrafter"/>
</dbReference>
<dbReference type="OMA" id="HQWPATK"/>